<feature type="compositionally biased region" description="Basic residues" evidence="4">
    <location>
        <begin position="172"/>
        <end position="220"/>
    </location>
</feature>
<keyword evidence="2" id="KW-1015">Disulfide bond</keyword>
<evidence type="ECO:0000259" key="6">
    <source>
        <dbReference type="PROSITE" id="PS51465"/>
    </source>
</evidence>
<dbReference type="SMART" id="SM00280">
    <property type="entry name" value="KAZAL"/>
    <property type="match status" value="1"/>
</dbReference>
<feature type="signal peptide" evidence="5">
    <location>
        <begin position="1"/>
        <end position="21"/>
    </location>
</feature>
<dbReference type="PROSITE" id="PS51465">
    <property type="entry name" value="KAZAL_2"/>
    <property type="match status" value="1"/>
</dbReference>
<accession>A0A6J7ZWC3</accession>
<sequence>MELSYILSNLILWMIFHLAWGEPLKRYQTPCPNECDLKKCPKLQFCDGEIVKDRCRCCPDCSTNIGFNSSYAQKDGACKQVSCPRFKVCMENMQGLPLCTCPNPFVCKGRRRHVCGKDGNTYESRCHLRVTSCHKSKRIRMAHKGACGMVGTQEHGTNVKYKETEFDISAKRRKNRKQLKRKNKKSKKRRRRKQKNRKNRRTKRRRTLGPKAKRAKKERRKNNLKDKTALKNG</sequence>
<organism evidence="7 8">
    <name type="scientific">Mytilus coruscus</name>
    <name type="common">Sea mussel</name>
    <dbReference type="NCBI Taxonomy" id="42192"/>
    <lineage>
        <taxon>Eukaryota</taxon>
        <taxon>Metazoa</taxon>
        <taxon>Spiralia</taxon>
        <taxon>Lophotrochozoa</taxon>
        <taxon>Mollusca</taxon>
        <taxon>Bivalvia</taxon>
        <taxon>Autobranchia</taxon>
        <taxon>Pteriomorphia</taxon>
        <taxon>Mytilida</taxon>
        <taxon>Mytiloidea</taxon>
        <taxon>Mytilidae</taxon>
        <taxon>Mytilinae</taxon>
        <taxon>Mytilus</taxon>
    </lineage>
</organism>
<evidence type="ECO:0000256" key="1">
    <source>
        <dbReference type="ARBA" id="ARBA00022729"/>
    </source>
</evidence>
<protein>
    <recommendedName>
        <fullName evidence="6">Kazal-like domain-containing protein</fullName>
    </recommendedName>
</protein>
<evidence type="ECO:0000256" key="5">
    <source>
        <dbReference type="SAM" id="SignalP"/>
    </source>
</evidence>
<dbReference type="InterPro" id="IPR036058">
    <property type="entry name" value="Kazal_dom_sf"/>
</dbReference>
<proteinExistence type="predicted"/>
<keyword evidence="1 5" id="KW-0732">Signal</keyword>
<keyword evidence="3" id="KW-0325">Glycoprotein</keyword>
<evidence type="ECO:0000313" key="8">
    <source>
        <dbReference type="Proteomes" id="UP000507470"/>
    </source>
</evidence>
<reference evidence="7 8" key="1">
    <citation type="submission" date="2020-06" db="EMBL/GenBank/DDBJ databases">
        <authorList>
            <person name="Li R."/>
            <person name="Bekaert M."/>
        </authorList>
    </citation>
    <scope>NUCLEOTIDE SEQUENCE [LARGE SCALE GENOMIC DNA]</scope>
    <source>
        <strain evidence="8">wild</strain>
    </source>
</reference>
<dbReference type="AlphaFoldDB" id="A0A6J7ZWC3"/>
<evidence type="ECO:0000256" key="2">
    <source>
        <dbReference type="ARBA" id="ARBA00023157"/>
    </source>
</evidence>
<dbReference type="SUPFAM" id="SSF100895">
    <property type="entry name" value="Kazal-type serine protease inhibitors"/>
    <property type="match status" value="1"/>
</dbReference>
<evidence type="ECO:0000256" key="4">
    <source>
        <dbReference type="SAM" id="MobiDB-lite"/>
    </source>
</evidence>
<gene>
    <name evidence="7" type="ORF">MCOR_688</name>
</gene>
<dbReference type="InterPro" id="IPR002350">
    <property type="entry name" value="Kazal_dom"/>
</dbReference>
<name>A0A6J7ZWC3_MYTCO</name>
<feature type="compositionally biased region" description="Basic and acidic residues" evidence="4">
    <location>
        <begin position="221"/>
        <end position="233"/>
    </location>
</feature>
<dbReference type="EMBL" id="CACVKT020000161">
    <property type="protein sequence ID" value="CAC5356634.1"/>
    <property type="molecule type" value="Genomic_DNA"/>
</dbReference>
<evidence type="ECO:0000313" key="7">
    <source>
        <dbReference type="EMBL" id="CAC5356634.1"/>
    </source>
</evidence>
<feature type="chain" id="PRO_5026862204" description="Kazal-like domain-containing protein" evidence="5">
    <location>
        <begin position="22"/>
        <end position="233"/>
    </location>
</feature>
<dbReference type="CDD" id="cd00104">
    <property type="entry name" value="KAZAL_FS"/>
    <property type="match status" value="1"/>
</dbReference>
<dbReference type="PANTHER" id="PTHR13866">
    <property type="entry name" value="SPARC OSTEONECTIN"/>
    <property type="match status" value="1"/>
</dbReference>
<evidence type="ECO:0000256" key="3">
    <source>
        <dbReference type="ARBA" id="ARBA00023180"/>
    </source>
</evidence>
<keyword evidence="8" id="KW-1185">Reference proteome</keyword>
<feature type="region of interest" description="Disordered" evidence="4">
    <location>
        <begin position="172"/>
        <end position="233"/>
    </location>
</feature>
<dbReference type="OrthoDB" id="192611at2759"/>
<dbReference type="GO" id="GO:0005518">
    <property type="term" value="F:collagen binding"/>
    <property type="evidence" value="ECO:0007669"/>
    <property type="project" value="TreeGrafter"/>
</dbReference>
<dbReference type="Pfam" id="PF07648">
    <property type="entry name" value="Kazal_2"/>
    <property type="match status" value="1"/>
</dbReference>
<feature type="domain" description="Kazal-like" evidence="6">
    <location>
        <begin position="84"/>
        <end position="149"/>
    </location>
</feature>
<dbReference type="GO" id="GO:0005509">
    <property type="term" value="F:calcium ion binding"/>
    <property type="evidence" value="ECO:0007669"/>
    <property type="project" value="TreeGrafter"/>
</dbReference>
<dbReference type="Gene3D" id="3.30.60.30">
    <property type="match status" value="1"/>
</dbReference>
<dbReference type="PANTHER" id="PTHR13866:SF14">
    <property type="entry name" value="BM-40"/>
    <property type="match status" value="1"/>
</dbReference>
<dbReference type="GO" id="GO:0005615">
    <property type="term" value="C:extracellular space"/>
    <property type="evidence" value="ECO:0007669"/>
    <property type="project" value="TreeGrafter"/>
</dbReference>
<dbReference type="GO" id="GO:0050840">
    <property type="term" value="F:extracellular matrix binding"/>
    <property type="evidence" value="ECO:0007669"/>
    <property type="project" value="TreeGrafter"/>
</dbReference>
<dbReference type="Proteomes" id="UP000507470">
    <property type="component" value="Unassembled WGS sequence"/>
</dbReference>